<feature type="domain" description="Mutator-like transposase" evidence="1">
    <location>
        <begin position="111"/>
        <end position="300"/>
    </location>
</feature>
<evidence type="ECO:0000313" key="2">
    <source>
        <dbReference type="EnsemblMetazoa" id="Aqu2.1.15819_001"/>
    </source>
</evidence>
<evidence type="ECO:0000259" key="1">
    <source>
        <dbReference type="Pfam" id="PF20700"/>
    </source>
</evidence>
<name>A0A1X7TLN0_AMPQE</name>
<accession>A0A1X7TLN0</accession>
<organism evidence="2">
    <name type="scientific">Amphimedon queenslandica</name>
    <name type="common">Sponge</name>
    <dbReference type="NCBI Taxonomy" id="400682"/>
    <lineage>
        <taxon>Eukaryota</taxon>
        <taxon>Metazoa</taxon>
        <taxon>Porifera</taxon>
        <taxon>Demospongiae</taxon>
        <taxon>Heteroscleromorpha</taxon>
        <taxon>Haplosclerida</taxon>
        <taxon>Niphatidae</taxon>
        <taxon>Amphimedon</taxon>
    </lineage>
</organism>
<dbReference type="Pfam" id="PF20700">
    <property type="entry name" value="Mutator"/>
    <property type="match status" value="1"/>
</dbReference>
<dbReference type="InterPro" id="IPR049012">
    <property type="entry name" value="Mutator_transp_dom"/>
</dbReference>
<proteinExistence type="predicted"/>
<reference evidence="2" key="1">
    <citation type="submission" date="2017-05" db="UniProtKB">
        <authorList>
            <consortium name="EnsemblMetazoa"/>
        </authorList>
    </citation>
    <scope>IDENTIFICATION</scope>
</reference>
<dbReference type="InParanoid" id="A0A1X7TLN0"/>
<sequence>MPKCKGRRRVRNALASRWKPYTDTVGVDTVNARSVPIEENMMDIASQTESFVSESANIEHVVHEPSQLERHDESVLEIPNICSEVVDASVPELVVRVQSGIAPPSIKCSTKSWSKNYSAQSFLMNGQLFAEYERVTNMLGITACSRSQWLRIVQWTEKYVHELAEWSCEKVRRVIRSREDHQNWIASFDGFYLTRGHYFNNSSATLHDYTTGNVAWFTHRTKRGGGHNWEGTSNGAEGNMFDELLKKVKDEGFVIQEIVTDKDSSGNAIFCNHFPEGSITYCSNHSAKTLHKELQKIKANKCTVSNKFNK</sequence>
<protein>
    <recommendedName>
        <fullName evidence="1">Mutator-like transposase domain-containing protein</fullName>
    </recommendedName>
</protein>
<dbReference type="PANTHER" id="PTHR34485">
    <property type="entry name" value="PROLINE-RICH, LACRIMAL 1"/>
    <property type="match status" value="1"/>
</dbReference>
<dbReference type="EnsemblMetazoa" id="Aqu2.1.15819_001">
    <property type="protein sequence ID" value="Aqu2.1.15819_001"/>
    <property type="gene ID" value="Aqu2.1.15819"/>
</dbReference>
<dbReference type="PANTHER" id="PTHR34485:SF2">
    <property type="entry name" value="PROLINE RICH, LACRIMAL 1"/>
    <property type="match status" value="1"/>
</dbReference>
<dbReference type="AlphaFoldDB" id="A0A1X7TLN0"/>